<accession>A0A8J6HNR5</accession>
<feature type="transmembrane region" description="Helical" evidence="9">
    <location>
        <begin position="381"/>
        <end position="400"/>
    </location>
</feature>
<feature type="transmembrane region" description="Helical" evidence="9">
    <location>
        <begin position="315"/>
        <end position="334"/>
    </location>
</feature>
<dbReference type="InterPro" id="IPR017981">
    <property type="entry name" value="GPCR_2-like_7TM"/>
</dbReference>
<keyword evidence="13" id="KW-1185">Reference proteome</keyword>
<gene>
    <name evidence="12" type="ORF">GEV33_005873</name>
</gene>
<protein>
    <recommendedName>
        <fullName evidence="11">G-protein coupled receptors family 2 profile 2 domain-containing protein</fullName>
    </recommendedName>
</protein>
<evidence type="ECO:0000256" key="7">
    <source>
        <dbReference type="ARBA" id="ARBA00023170"/>
    </source>
</evidence>
<evidence type="ECO:0000256" key="3">
    <source>
        <dbReference type="ARBA" id="ARBA00022692"/>
    </source>
</evidence>
<dbReference type="InterPro" id="IPR000832">
    <property type="entry name" value="GPCR_2_secretin-like"/>
</dbReference>
<evidence type="ECO:0000313" key="13">
    <source>
        <dbReference type="Proteomes" id="UP000719412"/>
    </source>
</evidence>
<feature type="domain" description="G-protein coupled receptors family 2 profile 2" evidence="11">
    <location>
        <begin position="309"/>
        <end position="586"/>
    </location>
</feature>
<keyword evidence="10" id="KW-0732">Signal</keyword>
<feature type="signal peptide" evidence="10">
    <location>
        <begin position="1"/>
        <end position="18"/>
    </location>
</feature>
<feature type="chain" id="PRO_5035187495" description="G-protein coupled receptors family 2 profile 2 domain-containing protein" evidence="10">
    <location>
        <begin position="19"/>
        <end position="637"/>
    </location>
</feature>
<evidence type="ECO:0000256" key="9">
    <source>
        <dbReference type="SAM" id="Phobius"/>
    </source>
</evidence>
<dbReference type="CDD" id="cd15039">
    <property type="entry name" value="7tmB3_Methuselah-like"/>
    <property type="match status" value="1"/>
</dbReference>
<dbReference type="InterPro" id="IPR036272">
    <property type="entry name" value="Methuselah_N_sf"/>
</dbReference>
<keyword evidence="4 9" id="KW-1133">Transmembrane helix</keyword>
<evidence type="ECO:0000256" key="1">
    <source>
        <dbReference type="ARBA" id="ARBA00004127"/>
    </source>
</evidence>
<feature type="transmembrane region" description="Helical" evidence="9">
    <location>
        <begin position="421"/>
        <end position="446"/>
    </location>
</feature>
<proteinExistence type="inferred from homology"/>
<name>A0A8J6HNR5_TENMO</name>
<keyword evidence="7" id="KW-0675">Receptor</keyword>
<evidence type="ECO:0000256" key="5">
    <source>
        <dbReference type="ARBA" id="ARBA00023040"/>
    </source>
</evidence>
<keyword evidence="5" id="KW-0297">G-protein coupled receptor</keyword>
<dbReference type="Gene3D" id="1.20.1070.10">
    <property type="entry name" value="Rhodopsin 7-helix transmembrane proteins"/>
    <property type="match status" value="1"/>
</dbReference>
<evidence type="ECO:0000256" key="6">
    <source>
        <dbReference type="ARBA" id="ARBA00023136"/>
    </source>
</evidence>
<keyword evidence="3 9" id="KW-0812">Transmembrane</keyword>
<evidence type="ECO:0000256" key="8">
    <source>
        <dbReference type="ARBA" id="ARBA00023224"/>
    </source>
</evidence>
<dbReference type="GO" id="GO:0016020">
    <property type="term" value="C:membrane"/>
    <property type="evidence" value="ECO:0007669"/>
    <property type="project" value="InterPro"/>
</dbReference>
<feature type="transmembrane region" description="Helical" evidence="9">
    <location>
        <begin position="341"/>
        <end position="361"/>
    </location>
</feature>
<reference evidence="12" key="2">
    <citation type="submission" date="2021-08" db="EMBL/GenBank/DDBJ databases">
        <authorList>
            <person name="Eriksson T."/>
        </authorList>
    </citation>
    <scope>NUCLEOTIDE SEQUENCE</scope>
    <source>
        <strain evidence="12">Stoneville</strain>
        <tissue evidence="12">Whole head</tissue>
    </source>
</reference>
<dbReference type="InterPro" id="IPR052808">
    <property type="entry name" value="GPCR_Mth-like"/>
</dbReference>
<evidence type="ECO:0000256" key="2">
    <source>
        <dbReference type="ARBA" id="ARBA00008979"/>
    </source>
</evidence>
<evidence type="ECO:0000313" key="12">
    <source>
        <dbReference type="EMBL" id="KAH0816918.1"/>
    </source>
</evidence>
<dbReference type="PANTHER" id="PTHR46953">
    <property type="entry name" value="G-PROTEIN COUPLED RECEPTOR MTH-LIKE 1-RELATED"/>
    <property type="match status" value="1"/>
</dbReference>
<dbReference type="Pfam" id="PF00002">
    <property type="entry name" value="7tm_2"/>
    <property type="match status" value="1"/>
</dbReference>
<comment type="caution">
    <text evidence="12">The sequence shown here is derived from an EMBL/GenBank/DDBJ whole genome shotgun (WGS) entry which is preliminary data.</text>
</comment>
<dbReference type="SUPFAM" id="SSF63877">
    <property type="entry name" value="Methuselah ectodomain"/>
    <property type="match status" value="1"/>
</dbReference>
<dbReference type="GO" id="GO:0007166">
    <property type="term" value="P:cell surface receptor signaling pathway"/>
    <property type="evidence" value="ECO:0007669"/>
    <property type="project" value="InterPro"/>
</dbReference>
<comment type="subcellular location">
    <subcellularLocation>
        <location evidence="1">Endomembrane system</location>
        <topology evidence="1">Multi-pass membrane protein</topology>
    </subcellularLocation>
</comment>
<keyword evidence="8" id="KW-0807">Transducer</keyword>
<sequence length="637" mass="74166">MHILLTFLLVLNAHYTTPLHKCCDRNSYLKKNNSVYVCGRDDDKRLQIFTKETNFFRGNSTPDGECFDVSRDIIEYKVRNRTVVENKKIDVNFYNKCCPLGYFYNSLAHSCVQKDHDESFITQNFVRVGLPHCHVVVDYRLTPGSYRLELGNLHIGDESIKFRDGQFCIDKDQDEELVARGCHEDLAICHKTRCIRKCCPDGQSFVNGQKCKNTFVHGLNLSFTDRINNSQDPFAIRHGYNCRIYILKKKIQFYLDTDGTLHAFSNQSNSFVSYGIDKEKSYCIEHAHKKSLNRFEFFMCFPDNPIRGKFLAARWAKILSCIFILVTMAVYLFLPEMLNLFGKILLSYCTAVLTAFVLLIYTQFETQPSDKACIVTSFVSSYMSLSSFAWLNIMCFDIWWTFGTPKSFVSAKQKRNELKRFILYSLYGWGIPANLTLITFLAYGVFDTPYVVRPFLGAFKCFWERRSGNYGMFLYYSIPLIFMQIVNFVFFVRTIVYCLRVKNEINKMNDNRISVKGRRKSYNVDKEQLMLILKLSVTMGMLFLFEVVSSFFDFSTSSKTEYVEIIWDTINCLQGVYIFMIFICKAKVLRKRTTSIECRWFAAQLCTFLTISKRGPGAKQTKVKYFVCTERTTCEKA</sequence>
<dbReference type="PANTHER" id="PTHR46953:SF1">
    <property type="entry name" value="G-PROTEIN COUPLED RECEPTOR MTH-LIKE 1-RELATED"/>
    <property type="match status" value="1"/>
</dbReference>
<dbReference type="AlphaFoldDB" id="A0A8J6HNR5"/>
<evidence type="ECO:0000256" key="10">
    <source>
        <dbReference type="SAM" id="SignalP"/>
    </source>
</evidence>
<reference evidence="12" key="1">
    <citation type="journal article" date="2020" name="J Insects Food Feed">
        <title>The yellow mealworm (Tenebrio molitor) genome: a resource for the emerging insects as food and feed industry.</title>
        <authorList>
            <person name="Eriksson T."/>
            <person name="Andere A."/>
            <person name="Kelstrup H."/>
            <person name="Emery V."/>
            <person name="Picard C."/>
        </authorList>
    </citation>
    <scope>NUCLEOTIDE SEQUENCE</scope>
    <source>
        <strain evidence="12">Stoneville</strain>
        <tissue evidence="12">Whole head</tissue>
    </source>
</reference>
<feature type="transmembrane region" description="Helical" evidence="9">
    <location>
        <begin position="473"/>
        <end position="499"/>
    </location>
</feature>
<dbReference type="Proteomes" id="UP000719412">
    <property type="component" value="Unassembled WGS sequence"/>
</dbReference>
<feature type="transmembrane region" description="Helical" evidence="9">
    <location>
        <begin position="528"/>
        <end position="545"/>
    </location>
</feature>
<dbReference type="PROSITE" id="PS50261">
    <property type="entry name" value="G_PROTEIN_RECEP_F2_4"/>
    <property type="match status" value="1"/>
</dbReference>
<evidence type="ECO:0000256" key="4">
    <source>
        <dbReference type="ARBA" id="ARBA00022989"/>
    </source>
</evidence>
<dbReference type="GO" id="GO:0004930">
    <property type="term" value="F:G protein-coupled receptor activity"/>
    <property type="evidence" value="ECO:0007669"/>
    <property type="project" value="UniProtKB-KW"/>
</dbReference>
<dbReference type="EMBL" id="JABDTM020020720">
    <property type="protein sequence ID" value="KAH0816918.1"/>
    <property type="molecule type" value="Genomic_DNA"/>
</dbReference>
<dbReference type="GO" id="GO:0012505">
    <property type="term" value="C:endomembrane system"/>
    <property type="evidence" value="ECO:0007669"/>
    <property type="project" value="UniProtKB-SubCell"/>
</dbReference>
<evidence type="ECO:0000259" key="11">
    <source>
        <dbReference type="PROSITE" id="PS50261"/>
    </source>
</evidence>
<keyword evidence="6 9" id="KW-0472">Membrane</keyword>
<organism evidence="12 13">
    <name type="scientific">Tenebrio molitor</name>
    <name type="common">Yellow mealworm beetle</name>
    <dbReference type="NCBI Taxonomy" id="7067"/>
    <lineage>
        <taxon>Eukaryota</taxon>
        <taxon>Metazoa</taxon>
        <taxon>Ecdysozoa</taxon>
        <taxon>Arthropoda</taxon>
        <taxon>Hexapoda</taxon>
        <taxon>Insecta</taxon>
        <taxon>Pterygota</taxon>
        <taxon>Neoptera</taxon>
        <taxon>Endopterygota</taxon>
        <taxon>Coleoptera</taxon>
        <taxon>Polyphaga</taxon>
        <taxon>Cucujiformia</taxon>
        <taxon>Tenebrionidae</taxon>
        <taxon>Tenebrio</taxon>
    </lineage>
</organism>
<feature type="transmembrane region" description="Helical" evidence="9">
    <location>
        <begin position="565"/>
        <end position="584"/>
    </location>
</feature>
<comment type="similarity">
    <text evidence="2">Belongs to the G-protein coupled receptor 2 family. Mth subfamily.</text>
</comment>